<proteinExistence type="predicted"/>
<dbReference type="GO" id="GO:0003841">
    <property type="term" value="F:1-acylglycerol-3-phosphate O-acyltransferase activity"/>
    <property type="evidence" value="ECO:0007669"/>
    <property type="project" value="TreeGrafter"/>
</dbReference>
<keyword evidence="1" id="KW-0808">Transferase</keyword>
<dbReference type="AlphaFoldDB" id="A0AAD1KNA6"/>
<name>A0AAD1KNA6_9ACTN</name>
<dbReference type="PANTHER" id="PTHR10434:SF11">
    <property type="entry name" value="1-ACYL-SN-GLYCEROL-3-PHOSPHATE ACYLTRANSFERASE"/>
    <property type="match status" value="1"/>
</dbReference>
<dbReference type="PANTHER" id="PTHR10434">
    <property type="entry name" value="1-ACYL-SN-GLYCEROL-3-PHOSPHATE ACYLTRANSFERASE"/>
    <property type="match status" value="1"/>
</dbReference>
<evidence type="ECO:0000256" key="2">
    <source>
        <dbReference type="ARBA" id="ARBA00023315"/>
    </source>
</evidence>
<dbReference type="InterPro" id="IPR002123">
    <property type="entry name" value="Plipid/glycerol_acylTrfase"/>
</dbReference>
<dbReference type="Pfam" id="PF01553">
    <property type="entry name" value="Acyltransferase"/>
    <property type="match status" value="1"/>
</dbReference>
<dbReference type="SUPFAM" id="SSF69593">
    <property type="entry name" value="Glycerol-3-phosphate (1)-acyltransferase"/>
    <property type="match status" value="1"/>
</dbReference>
<feature type="region of interest" description="Disordered" evidence="3">
    <location>
        <begin position="139"/>
        <end position="158"/>
    </location>
</feature>
<evidence type="ECO:0000259" key="4">
    <source>
        <dbReference type="Pfam" id="PF01553"/>
    </source>
</evidence>
<evidence type="ECO:0000256" key="1">
    <source>
        <dbReference type="ARBA" id="ARBA00022679"/>
    </source>
</evidence>
<feature type="domain" description="Phospholipid/glycerol acyltransferase" evidence="4">
    <location>
        <begin position="14"/>
        <end position="91"/>
    </location>
</feature>
<dbReference type="EMBL" id="AP024747">
    <property type="protein sequence ID" value="BCY24798.1"/>
    <property type="molecule type" value="Genomic_DNA"/>
</dbReference>
<gene>
    <name evidence="5" type="ORF">KB1_07880</name>
</gene>
<reference evidence="5" key="1">
    <citation type="submission" date="2021-06" db="EMBL/GenBank/DDBJ databases">
        <title>Genome sequence of Cutibacterium modestum strain KB17-24694.</title>
        <authorList>
            <person name="Dekio I."/>
            <person name="Asahina A."/>
            <person name="Nishida M."/>
        </authorList>
    </citation>
    <scope>NUCLEOTIDE SEQUENCE</scope>
    <source>
        <strain evidence="5">KB17-24694</strain>
    </source>
</reference>
<dbReference type="Proteomes" id="UP000825072">
    <property type="component" value="Chromosome 1"/>
</dbReference>
<accession>A0AAD1KNA6</accession>
<organism evidence="5 6">
    <name type="scientific">Cutibacterium modestum</name>
    <dbReference type="NCBI Taxonomy" id="2559073"/>
    <lineage>
        <taxon>Bacteria</taxon>
        <taxon>Bacillati</taxon>
        <taxon>Actinomycetota</taxon>
        <taxon>Actinomycetes</taxon>
        <taxon>Propionibacteriales</taxon>
        <taxon>Propionibacteriaceae</taxon>
        <taxon>Cutibacterium</taxon>
    </lineage>
</organism>
<protein>
    <recommendedName>
        <fullName evidence="4">Phospholipid/glycerol acyltransferase domain-containing protein</fullName>
    </recommendedName>
</protein>
<dbReference type="RefSeq" id="WP_002527138.1">
    <property type="nucleotide sequence ID" value="NZ_AP024747.1"/>
</dbReference>
<dbReference type="GO" id="GO:0006654">
    <property type="term" value="P:phosphatidic acid biosynthetic process"/>
    <property type="evidence" value="ECO:0007669"/>
    <property type="project" value="TreeGrafter"/>
</dbReference>
<evidence type="ECO:0000313" key="5">
    <source>
        <dbReference type="EMBL" id="BCY24798.1"/>
    </source>
</evidence>
<dbReference type="GeneID" id="92880142"/>
<evidence type="ECO:0000313" key="6">
    <source>
        <dbReference type="Proteomes" id="UP000825072"/>
    </source>
</evidence>
<keyword evidence="2" id="KW-0012">Acyltransferase</keyword>
<sequence>MAGQPKVQFSAFKLDIPVAGLILRAFGTIPVNTTDVRGFFAGNAEALAEGDCVVIYPEGGITSYETSVNTFRPGAFALSVRTGAPVVPVALVRTGRTVGVRWRCPQLEARVGSPMYPDPTLPTHQAREELRQRAERFVSQALDETAGTRKGEPVTGPR</sequence>
<evidence type="ECO:0000256" key="3">
    <source>
        <dbReference type="SAM" id="MobiDB-lite"/>
    </source>
</evidence>
<dbReference type="CDD" id="cd07989">
    <property type="entry name" value="LPLAT_AGPAT-like"/>
    <property type="match status" value="1"/>
</dbReference>